<dbReference type="Pfam" id="PF00370">
    <property type="entry name" value="FGGY_N"/>
    <property type="match status" value="1"/>
</dbReference>
<dbReference type="Gene3D" id="3.30.420.40">
    <property type="match status" value="3"/>
</dbReference>
<keyword evidence="6" id="KW-1185">Reference proteome</keyword>
<organism evidence="5 6">
    <name type="scientific">Thecamonas trahens ATCC 50062</name>
    <dbReference type="NCBI Taxonomy" id="461836"/>
    <lineage>
        <taxon>Eukaryota</taxon>
        <taxon>Apusozoa</taxon>
        <taxon>Apusomonadida</taxon>
        <taxon>Apusomonadidae</taxon>
        <taxon>Thecamonas</taxon>
    </lineage>
</organism>
<evidence type="ECO:0000256" key="3">
    <source>
        <dbReference type="ARBA" id="ARBA00022777"/>
    </source>
</evidence>
<dbReference type="RefSeq" id="XP_013761734.1">
    <property type="nucleotide sequence ID" value="XM_013906280.1"/>
</dbReference>
<dbReference type="GeneID" id="25561430"/>
<comment type="similarity">
    <text evidence="1">Belongs to the FGGY kinase family.</text>
</comment>
<dbReference type="InterPro" id="IPR043129">
    <property type="entry name" value="ATPase_NBD"/>
</dbReference>
<dbReference type="GO" id="GO:0005997">
    <property type="term" value="P:xylulose metabolic process"/>
    <property type="evidence" value="ECO:0007669"/>
    <property type="project" value="TreeGrafter"/>
</dbReference>
<proteinExistence type="inferred from homology"/>
<dbReference type="eggNOG" id="KOG2531">
    <property type="taxonomic scope" value="Eukaryota"/>
</dbReference>
<evidence type="ECO:0000256" key="1">
    <source>
        <dbReference type="ARBA" id="ARBA00009156"/>
    </source>
</evidence>
<dbReference type="AlphaFoldDB" id="A0A0L0DRF0"/>
<dbReference type="Proteomes" id="UP000054408">
    <property type="component" value="Unassembled WGS sequence"/>
</dbReference>
<dbReference type="SUPFAM" id="SSF53067">
    <property type="entry name" value="Actin-like ATPase domain"/>
    <property type="match status" value="3"/>
</dbReference>
<evidence type="ECO:0000313" key="5">
    <source>
        <dbReference type="EMBL" id="KNC54837.1"/>
    </source>
</evidence>
<dbReference type="OrthoDB" id="1728974at2759"/>
<gene>
    <name evidence="5" type="ORF">AMSG_01689</name>
</gene>
<dbReference type="GO" id="GO:0005829">
    <property type="term" value="C:cytosol"/>
    <property type="evidence" value="ECO:0007669"/>
    <property type="project" value="TreeGrafter"/>
</dbReference>
<dbReference type="PANTHER" id="PTHR10196">
    <property type="entry name" value="SUGAR KINASE"/>
    <property type="match status" value="1"/>
</dbReference>
<dbReference type="PANTHER" id="PTHR10196:SF57">
    <property type="entry name" value="XYLULOSE KINASE"/>
    <property type="match status" value="1"/>
</dbReference>
<evidence type="ECO:0000259" key="4">
    <source>
        <dbReference type="Pfam" id="PF00370"/>
    </source>
</evidence>
<dbReference type="GO" id="GO:0004856">
    <property type="term" value="F:D-xylulokinase activity"/>
    <property type="evidence" value="ECO:0007669"/>
    <property type="project" value="TreeGrafter"/>
</dbReference>
<evidence type="ECO:0000256" key="2">
    <source>
        <dbReference type="ARBA" id="ARBA00022679"/>
    </source>
</evidence>
<evidence type="ECO:0000313" key="6">
    <source>
        <dbReference type="Proteomes" id="UP000054408"/>
    </source>
</evidence>
<dbReference type="EMBL" id="GL349438">
    <property type="protein sequence ID" value="KNC54837.1"/>
    <property type="molecule type" value="Genomic_DNA"/>
</dbReference>
<name>A0A0L0DRF0_THETB</name>
<protein>
    <recommendedName>
        <fullName evidence="4">Carbohydrate kinase FGGY N-terminal domain-containing protein</fullName>
    </recommendedName>
</protein>
<keyword evidence="2" id="KW-0808">Transferase</keyword>
<accession>A0A0L0DRF0</accession>
<keyword evidence="3" id="KW-0418">Kinase</keyword>
<sequence>MASERVGDDLYLGIDVSTTGIKVAACTDDGHVAATASVRFDDDLPQYGTYGGVHTFDDGRVSAPLAMYVDGLVLALDRAAERFGANAMAAVAGLGLCAAQHSVVLLATDDMASAAGDDAPNGARIVAECAASADVPSWMDAVGDDLYLGIDVSTTGIKVAACTDDGHVAATASVRFDDDLPQYGTYGGVHTFDDGRVSAPLAMYVDGLVLALDRAAERFGANAMAAVAGLGLCAAQHSVVLLATDDMASAAGDDAPNGARIVAECAASADVPSWMDASPEAVAGAAVLAEAAGGRAALAARTGSPPSARFSGPQLWAVRTRSSATLKATAHVRLLSAALTSVLAGKLVANDAADGSGTHLLELSTRAWASELCEAAAPGLEAKLGPVADGCEAVGRVAPWLVARYGLRADVLVAPGTGDNPSVVAGLGLSRTQVALSLGTSDTLLGLSDAVIASDAASVFCAPEPANVHAPYMALLVCANGSRTRARLARALVAETESDEAAWAAFDAALADAQLHGRGYALFADVAEILPPTAAGEPQRWDADGACLSDAPVDPGLDAVQAVESRALVMAQAASSVGIELSAADVAVAVGGGAASDAMLQLFADIMGVRVARPVHGAHGAAMGAARRGATACGVPPDRWAPRLEAARTPRTATVHRSAAWRRRGAAAMGLSSRE</sequence>
<reference evidence="5 6" key="1">
    <citation type="submission" date="2010-05" db="EMBL/GenBank/DDBJ databases">
        <title>The Genome Sequence of Thecamonas trahens ATCC 50062.</title>
        <authorList>
            <consortium name="The Broad Institute Genome Sequencing Platform"/>
            <person name="Russ C."/>
            <person name="Cuomo C."/>
            <person name="Shea T."/>
            <person name="Young S.K."/>
            <person name="Zeng Q."/>
            <person name="Koehrsen M."/>
            <person name="Haas B."/>
            <person name="Borodovsky M."/>
            <person name="Guigo R."/>
            <person name="Alvarado L."/>
            <person name="Berlin A."/>
            <person name="Bochicchio J."/>
            <person name="Borenstein D."/>
            <person name="Chapman S."/>
            <person name="Chen Z."/>
            <person name="Freedman E."/>
            <person name="Gellesch M."/>
            <person name="Goldberg J."/>
            <person name="Griggs A."/>
            <person name="Gujja S."/>
            <person name="Heilman E."/>
            <person name="Heiman D."/>
            <person name="Hepburn T."/>
            <person name="Howarth C."/>
            <person name="Jen D."/>
            <person name="Larson L."/>
            <person name="Mehta T."/>
            <person name="Park D."/>
            <person name="Pearson M."/>
            <person name="Roberts A."/>
            <person name="Saif S."/>
            <person name="Shenoy N."/>
            <person name="Sisk P."/>
            <person name="Stolte C."/>
            <person name="Sykes S."/>
            <person name="Thomson T."/>
            <person name="Walk T."/>
            <person name="White J."/>
            <person name="Yandava C."/>
            <person name="Burger G."/>
            <person name="Gray M.W."/>
            <person name="Holland P.W.H."/>
            <person name="King N."/>
            <person name="Lang F.B.F."/>
            <person name="Roger A.J."/>
            <person name="Ruiz-Trillo I."/>
            <person name="Lander E."/>
            <person name="Nusbaum C."/>
        </authorList>
    </citation>
    <scope>NUCLEOTIDE SEQUENCE [LARGE SCALE GENOMIC DNA]</scope>
    <source>
        <strain evidence="5 6">ATCC 50062</strain>
    </source>
</reference>
<feature type="domain" description="Carbohydrate kinase FGGY N-terminal" evidence="4">
    <location>
        <begin position="290"/>
        <end position="422"/>
    </location>
</feature>
<dbReference type="STRING" id="461836.A0A0L0DRF0"/>
<dbReference type="InterPro" id="IPR018484">
    <property type="entry name" value="FGGY_N"/>
</dbReference>